<feature type="transmembrane region" description="Helical" evidence="2">
    <location>
        <begin position="61"/>
        <end position="80"/>
    </location>
</feature>
<gene>
    <name evidence="3" type="ORF">ACIB24_19220</name>
</gene>
<keyword evidence="2" id="KW-0472">Membrane</keyword>
<dbReference type="Proteomes" id="UP001612915">
    <property type="component" value="Unassembled WGS sequence"/>
</dbReference>
<dbReference type="RefSeq" id="WP_398283690.1">
    <property type="nucleotide sequence ID" value="NZ_JBITLV010000007.1"/>
</dbReference>
<feature type="region of interest" description="Disordered" evidence="1">
    <location>
        <begin position="1"/>
        <end position="27"/>
    </location>
</feature>
<accession>A0ABW8AS54</accession>
<feature type="transmembrane region" description="Helical" evidence="2">
    <location>
        <begin position="86"/>
        <end position="108"/>
    </location>
</feature>
<feature type="transmembrane region" description="Helical" evidence="2">
    <location>
        <begin position="137"/>
        <end position="155"/>
    </location>
</feature>
<protein>
    <submittedName>
        <fullName evidence="3">Uncharacterized protein</fullName>
    </submittedName>
</protein>
<organism evidence="3 4">
    <name type="scientific">Spongisporangium articulatum</name>
    <dbReference type="NCBI Taxonomy" id="3362603"/>
    <lineage>
        <taxon>Bacteria</taxon>
        <taxon>Bacillati</taxon>
        <taxon>Actinomycetota</taxon>
        <taxon>Actinomycetes</taxon>
        <taxon>Kineosporiales</taxon>
        <taxon>Kineosporiaceae</taxon>
        <taxon>Spongisporangium</taxon>
    </lineage>
</organism>
<comment type="caution">
    <text evidence="3">The sequence shown here is derived from an EMBL/GenBank/DDBJ whole genome shotgun (WGS) entry which is preliminary data.</text>
</comment>
<evidence type="ECO:0000313" key="3">
    <source>
        <dbReference type="EMBL" id="MFI7589201.1"/>
    </source>
</evidence>
<evidence type="ECO:0000313" key="4">
    <source>
        <dbReference type="Proteomes" id="UP001612915"/>
    </source>
</evidence>
<proteinExistence type="predicted"/>
<dbReference type="EMBL" id="JBITLV010000007">
    <property type="protein sequence ID" value="MFI7589201.1"/>
    <property type="molecule type" value="Genomic_DNA"/>
</dbReference>
<keyword evidence="4" id="KW-1185">Reference proteome</keyword>
<evidence type="ECO:0000256" key="1">
    <source>
        <dbReference type="SAM" id="MobiDB-lite"/>
    </source>
</evidence>
<evidence type="ECO:0000256" key="2">
    <source>
        <dbReference type="SAM" id="Phobius"/>
    </source>
</evidence>
<keyword evidence="2" id="KW-1133">Transmembrane helix</keyword>
<reference evidence="3 4" key="1">
    <citation type="submission" date="2024-10" db="EMBL/GenBank/DDBJ databases">
        <title>The Natural Products Discovery Center: Release of the First 8490 Sequenced Strains for Exploring Actinobacteria Biosynthetic Diversity.</title>
        <authorList>
            <person name="Kalkreuter E."/>
            <person name="Kautsar S.A."/>
            <person name="Yang D."/>
            <person name="Bader C.D."/>
            <person name="Teijaro C.N."/>
            <person name="Fluegel L."/>
            <person name="Davis C.M."/>
            <person name="Simpson J.R."/>
            <person name="Lauterbach L."/>
            <person name="Steele A.D."/>
            <person name="Gui C."/>
            <person name="Meng S."/>
            <person name="Li G."/>
            <person name="Viehrig K."/>
            <person name="Ye F."/>
            <person name="Su P."/>
            <person name="Kiefer A.F."/>
            <person name="Nichols A."/>
            <person name="Cepeda A.J."/>
            <person name="Yan W."/>
            <person name="Fan B."/>
            <person name="Jiang Y."/>
            <person name="Adhikari A."/>
            <person name="Zheng C.-J."/>
            <person name="Schuster L."/>
            <person name="Cowan T.M."/>
            <person name="Smanski M.J."/>
            <person name="Chevrette M.G."/>
            <person name="De Carvalho L.P.S."/>
            <person name="Shen B."/>
        </authorList>
    </citation>
    <scope>NUCLEOTIDE SEQUENCE [LARGE SCALE GENOMIC DNA]</scope>
    <source>
        <strain evidence="3 4">NPDC049639</strain>
    </source>
</reference>
<sequence>MSSEAPESGLSAGTPPTPAPGGVPNQAAAPVVPVIAGSADTPALGEQAGPKRRTGMHPLRLLLAVSAVVLALALGLVNQTSGEASLALRVPALLAAMVLFGQGVLDMWRGLPHRWSFRSGVTPSVAETPPVAEAGPAWLLPLFLGVWLGCADLVVGSTSPLKELAVVAAFVLFAYGWMQRPAMTPPAA</sequence>
<feature type="transmembrane region" description="Helical" evidence="2">
    <location>
        <begin position="161"/>
        <end position="178"/>
    </location>
</feature>
<keyword evidence="2" id="KW-0812">Transmembrane</keyword>
<name>A0ABW8AS54_9ACTN</name>